<organism evidence="1 2">
    <name type="scientific">Burkholderia thailandensis (strain ATCC 700388 / DSM 13276 / CCUG 48851 / CIP 106301 / E264)</name>
    <dbReference type="NCBI Taxonomy" id="271848"/>
    <lineage>
        <taxon>Bacteria</taxon>
        <taxon>Pseudomonadati</taxon>
        <taxon>Pseudomonadota</taxon>
        <taxon>Betaproteobacteria</taxon>
        <taxon>Burkholderiales</taxon>
        <taxon>Burkholderiaceae</taxon>
        <taxon>Burkholderia</taxon>
        <taxon>pseudomallei group</taxon>
    </lineage>
</organism>
<dbReference type="EMBL" id="CP000085">
    <property type="protein sequence ID" value="ABC34828.1"/>
    <property type="molecule type" value="Genomic_DNA"/>
</dbReference>
<dbReference type="Proteomes" id="UP000001930">
    <property type="component" value="Chromosome II"/>
</dbReference>
<gene>
    <name evidence="1" type="ordered locus">BTH_II1372</name>
</gene>
<evidence type="ECO:0000313" key="2">
    <source>
        <dbReference type="Proteomes" id="UP000001930"/>
    </source>
</evidence>
<name>Q2T5I1_BURTA</name>
<proteinExistence type="predicted"/>
<sequence>MERPVASTILQSRQREFHVLRRRWRGAAAKETNMSLAAQDLIELLRLAQGGAGALTQHLLREIAGNLIACGVADCRGGC</sequence>
<reference evidence="1 2" key="1">
    <citation type="journal article" date="2005" name="BMC Genomics">
        <title>Bacterial genome adaptation to niches: divergence of the potential virulence genes in three Burkholderia species of different survival strategies.</title>
        <authorList>
            <person name="Kim H.S."/>
            <person name="Schell M.A."/>
            <person name="Yu Y."/>
            <person name="Ulrich R.L."/>
            <person name="Sarria S.H."/>
            <person name="Nierman W.C."/>
            <person name="DeShazer D."/>
        </authorList>
    </citation>
    <scope>NUCLEOTIDE SEQUENCE [LARGE SCALE GENOMIC DNA]</scope>
    <source>
        <strain evidence="2">ATCC 700388 / DSM 13276 / CCUG 48851 / CIP 106301 / E264</strain>
    </source>
</reference>
<accession>Q2T5I1</accession>
<dbReference type="HOGENOM" id="CLU_2599276_0_0_4"/>
<evidence type="ECO:0008006" key="3">
    <source>
        <dbReference type="Google" id="ProtNLM"/>
    </source>
</evidence>
<keyword evidence="2" id="KW-1185">Reference proteome</keyword>
<evidence type="ECO:0000313" key="1">
    <source>
        <dbReference type="EMBL" id="ABC34828.1"/>
    </source>
</evidence>
<dbReference type="AlphaFoldDB" id="Q2T5I1"/>
<protein>
    <recommendedName>
        <fullName evidence="3">Bacteriophage protein</fullName>
    </recommendedName>
</protein>
<dbReference type="KEGG" id="bte:BTH_II1372"/>